<proteinExistence type="predicted"/>
<dbReference type="EMBL" id="CACRUV010000001">
    <property type="protein sequence ID" value="VYT64185.1"/>
    <property type="molecule type" value="Genomic_DNA"/>
</dbReference>
<dbReference type="AlphaFoldDB" id="A0A6N2YBN6"/>
<protein>
    <submittedName>
        <fullName evidence="1">Uncharacterized protein</fullName>
    </submittedName>
</protein>
<gene>
    <name evidence="1" type="ORF">PMLFYP103_00012</name>
</gene>
<reference evidence="1" key="1">
    <citation type="submission" date="2019-11" db="EMBL/GenBank/DDBJ databases">
        <authorList>
            <person name="Feng L."/>
        </authorList>
    </citation>
    <scope>NUCLEOTIDE SEQUENCE</scope>
    <source>
        <strain evidence="1">PmerdaeLFYP103</strain>
    </source>
</reference>
<evidence type="ECO:0000313" key="1">
    <source>
        <dbReference type="EMBL" id="VYT64185.1"/>
    </source>
</evidence>
<accession>A0A6N2YBN6</accession>
<organism evidence="1">
    <name type="scientific">Parabacteroides merdae</name>
    <dbReference type="NCBI Taxonomy" id="46503"/>
    <lineage>
        <taxon>Bacteria</taxon>
        <taxon>Pseudomonadati</taxon>
        <taxon>Bacteroidota</taxon>
        <taxon>Bacteroidia</taxon>
        <taxon>Bacteroidales</taxon>
        <taxon>Tannerellaceae</taxon>
        <taxon>Parabacteroides</taxon>
    </lineage>
</organism>
<name>A0A6N2YBN6_9BACT</name>
<sequence length="77" mass="9038">MLSVVPGLMIVHIRTKGVRMRTVYHKHLYLLPRSSVYISTLILTHKSFAWRRTVVRLQENDRSPPSGQLISRRKRAK</sequence>